<dbReference type="Proteomes" id="UP000072363">
    <property type="component" value="Unassembled WGS sequence"/>
</dbReference>
<dbReference type="RefSeq" id="WP_061426683.1">
    <property type="nucleotide sequence ID" value="NZ_KQ970235.1"/>
</dbReference>
<reference evidence="2 3" key="1">
    <citation type="submission" date="2016-01" db="EMBL/GenBank/DDBJ databases">
        <title>Highly variable Streptococcus oralis are common among viridans streptococci isolated from primates.</title>
        <authorList>
            <person name="Denapaite D."/>
            <person name="Rieger M."/>
            <person name="Koendgen S."/>
            <person name="Brueckner R."/>
            <person name="Ochigava I."/>
            <person name="Kappeler P."/>
            <person name="Maetz-Rensing K."/>
            <person name="Leendertz F."/>
            <person name="Hakenbeck R."/>
        </authorList>
    </citation>
    <scope>NUCLEOTIDE SEQUENCE [LARGE SCALE GENOMIC DNA]</scope>
    <source>
        <strain evidence="2 3">DD27</strain>
    </source>
</reference>
<evidence type="ECO:0000313" key="2">
    <source>
        <dbReference type="EMBL" id="KXT96448.1"/>
    </source>
</evidence>
<proteinExistence type="predicted"/>
<gene>
    <name evidence="2" type="ORF">SORDD27_00092</name>
</gene>
<sequence>MKKLKKQFISDFSAAMLENNAAIFAGAGLSVPSGYVNWKELLRKFSDSIGLNIDKEYDLISVAQYYKNSAQSKNQISQKLIQEFTKDSKDNNLLTLLTSMPIETFWTTNYDHLIEDNLKKAGKRVDIKIDNNDLSITPPNIDATVYKFHGDISRPYEAILTRDDYESFDKSHKLFIQTLRGDLISKTFVFVGYSLNDPDIQQILSKIRLLIGENIRMHYCFRKTLTIDMFENSQDPESELEYGKIKQEHEINDLKRYGIHTILIEDYNEIDELFNQSYKLCLTNSVFIAGSCRNYGEWDEDSATEFLYLLGYKLIANEIIVGNGNIEGVGPQVINGVMTAINDKNLDISKYLKIKTLPLIKGSDKHIDSSAKKRFQDNMISEAGIVIFVFGNQYYDGTLSNSKGVLEDFDRAIKQNRFIIPVGSTGWSSLEVYKTLLSEIDKYSYLTPFLDKLLIEKDPEILSQTIIDCIKHIRDAYIMDKL</sequence>
<dbReference type="AlphaFoldDB" id="A0A139Q1N5"/>
<dbReference type="InterPro" id="IPR029035">
    <property type="entry name" value="DHS-like_NAD/FAD-binding_dom"/>
</dbReference>
<organism evidence="2 3">
    <name type="scientific">Streptococcus oralis</name>
    <dbReference type="NCBI Taxonomy" id="1303"/>
    <lineage>
        <taxon>Bacteria</taxon>
        <taxon>Bacillati</taxon>
        <taxon>Bacillota</taxon>
        <taxon>Bacilli</taxon>
        <taxon>Lactobacillales</taxon>
        <taxon>Streptococcaceae</taxon>
        <taxon>Streptococcus</taxon>
    </lineage>
</organism>
<comment type="caution">
    <text evidence="2">The sequence shown here is derived from an EMBL/GenBank/DDBJ whole genome shotgun (WGS) entry which is preliminary data.</text>
</comment>
<evidence type="ECO:0000313" key="3">
    <source>
        <dbReference type="Proteomes" id="UP000072363"/>
    </source>
</evidence>
<feature type="domain" description="NAD(+) hydrolase ThsA Sir2/TIR-associating SLOG" evidence="1">
    <location>
        <begin position="269"/>
        <end position="472"/>
    </location>
</feature>
<accession>A0A139Q1N5</accession>
<evidence type="ECO:0000259" key="1">
    <source>
        <dbReference type="Pfam" id="PF18185"/>
    </source>
</evidence>
<dbReference type="PATRIC" id="fig|1303.82.peg.100"/>
<protein>
    <recommendedName>
        <fullName evidence="1">NAD(+) hydrolase ThsA Sir2/TIR-associating SLOG domain-containing protein</fullName>
    </recommendedName>
</protein>
<dbReference type="Pfam" id="PF18185">
    <property type="entry name" value="STALD"/>
    <property type="match status" value="1"/>
</dbReference>
<name>A0A139Q1N5_STROR</name>
<dbReference type="Pfam" id="PF13289">
    <property type="entry name" value="SIR2_2"/>
    <property type="match status" value="1"/>
</dbReference>
<dbReference type="InterPro" id="IPR041486">
    <property type="entry name" value="ThsA_STALD"/>
</dbReference>
<dbReference type="SUPFAM" id="SSF52467">
    <property type="entry name" value="DHS-like NAD/FAD-binding domain"/>
    <property type="match status" value="1"/>
</dbReference>
<dbReference type="EMBL" id="LQNZ01000004">
    <property type="protein sequence ID" value="KXT96448.1"/>
    <property type="molecule type" value="Genomic_DNA"/>
</dbReference>